<gene>
    <name evidence="2" type="ORF">B5G02_03385</name>
</gene>
<dbReference type="RefSeq" id="WP_094335194.1">
    <property type="nucleotide sequence ID" value="NZ_NFIE01000006.1"/>
</dbReference>
<feature type="domain" description="Polysaccharide pyruvyl transferase" evidence="1">
    <location>
        <begin position="37"/>
        <end position="331"/>
    </location>
</feature>
<dbReference type="AlphaFoldDB" id="A0A1Y3XU87"/>
<comment type="caution">
    <text evidence="2">The sequence shown here is derived from an EMBL/GenBank/DDBJ whole genome shotgun (WGS) entry which is preliminary data.</text>
</comment>
<dbReference type="OrthoDB" id="9811182at2"/>
<organism evidence="2 3">
    <name type="scientific">[Collinsella] massiliensis</name>
    <dbReference type="NCBI Taxonomy" id="1232426"/>
    <lineage>
        <taxon>Bacteria</taxon>
        <taxon>Bacillati</taxon>
        <taxon>Actinomycetota</taxon>
        <taxon>Coriobacteriia</taxon>
        <taxon>Coriobacteriales</taxon>
        <taxon>Coriobacteriaceae</taxon>
        <taxon>Enorma</taxon>
    </lineage>
</organism>
<protein>
    <recommendedName>
        <fullName evidence="1">Polysaccharide pyruvyl transferase domain-containing protein</fullName>
    </recommendedName>
</protein>
<accession>A0A1Y3XU87</accession>
<dbReference type="InterPro" id="IPR007345">
    <property type="entry name" value="Polysacch_pyruvyl_Trfase"/>
</dbReference>
<evidence type="ECO:0000313" key="2">
    <source>
        <dbReference type="EMBL" id="OUN89032.1"/>
    </source>
</evidence>
<dbReference type="Proteomes" id="UP000195781">
    <property type="component" value="Unassembled WGS sequence"/>
</dbReference>
<dbReference type="EMBL" id="NFIE01000006">
    <property type="protein sequence ID" value="OUN89032.1"/>
    <property type="molecule type" value="Genomic_DNA"/>
</dbReference>
<reference evidence="3" key="1">
    <citation type="submission" date="2017-04" db="EMBL/GenBank/DDBJ databases">
        <title>Function of individual gut microbiota members based on whole genome sequencing of pure cultures obtained from chicken caecum.</title>
        <authorList>
            <person name="Medvecky M."/>
            <person name="Cejkova D."/>
            <person name="Polansky O."/>
            <person name="Karasova D."/>
            <person name="Kubasova T."/>
            <person name="Cizek A."/>
            <person name="Rychlik I."/>
        </authorList>
    </citation>
    <scope>NUCLEOTIDE SEQUENCE [LARGE SCALE GENOMIC DNA]</scope>
    <source>
        <strain evidence="3">An5</strain>
    </source>
</reference>
<name>A0A1Y3XU87_9ACTN</name>
<evidence type="ECO:0000259" key="1">
    <source>
        <dbReference type="Pfam" id="PF04230"/>
    </source>
</evidence>
<dbReference type="Pfam" id="PF04230">
    <property type="entry name" value="PS_pyruv_trans"/>
    <property type="match status" value="1"/>
</dbReference>
<keyword evidence="3" id="KW-1185">Reference proteome</keyword>
<evidence type="ECO:0000313" key="3">
    <source>
        <dbReference type="Proteomes" id="UP000195781"/>
    </source>
</evidence>
<proteinExistence type="predicted"/>
<sequence length="397" mass="44813">MASVTIVNSRHRLQQEFNSSGEQRDKVGIVTLDGNFNYGNRLQLYAVYRIYKSLGFDPEYLSVSNLTPHTLVDSMARVVLNNKVDDPQSLSSRDRLTAFSRFNSMVKTRHFNRINDIPQNEYKWFSVGSDQVWNPGMVRNRSNMPIPIRPLLLHRDAKWAKHIINWYFLGFCERDKRLALAPSIGIDHLDDVQESLVKDGIAKFDTISIREEAGANIIERLCGKRPPVICDPTLMVTPDDWRAVADDTLTPTTPYIFTYLLGGIGCEAKEALSDIHCRSGVENVIHLSDRQKPDEPDAGPSEFISLIDNASHVVTDSFHAAVFASMLRTPLTIVHREGGAAMFSRLESLTKRLGIEHTVFGSSGYDYSRAGDYQQVPDAITSMRKEFSDYLRIALRA</sequence>